<dbReference type="Pfam" id="PF02861">
    <property type="entry name" value="Clp_N"/>
    <property type="match status" value="3"/>
</dbReference>
<dbReference type="AlphaFoldDB" id="A0A402AQN5"/>
<dbReference type="RefSeq" id="WP_126553024.1">
    <property type="nucleotide sequence ID" value="NZ_BIFS01000001.1"/>
</dbReference>
<keyword evidence="4" id="KW-1185">Reference proteome</keyword>
<evidence type="ECO:0000256" key="1">
    <source>
        <dbReference type="PROSITE-ProRule" id="PRU01251"/>
    </source>
</evidence>
<name>A0A402AQN5_9CHLR</name>
<dbReference type="InterPro" id="IPR044217">
    <property type="entry name" value="CLPT1/2"/>
</dbReference>
<dbReference type="SUPFAM" id="SSF81923">
    <property type="entry name" value="Double Clp-N motif"/>
    <property type="match status" value="3"/>
</dbReference>
<dbReference type="Proteomes" id="UP000287188">
    <property type="component" value="Unassembled WGS sequence"/>
</dbReference>
<dbReference type="PANTHER" id="PTHR47016">
    <property type="entry name" value="ATP-DEPENDENT CLP PROTEASE ATP-BINDING SUBUNIT CLPT1, CHLOROPLASTIC"/>
    <property type="match status" value="1"/>
</dbReference>
<gene>
    <name evidence="3" type="ORF">KDK_51890</name>
</gene>
<comment type="caution">
    <text evidence="3">The sequence shown here is derived from an EMBL/GenBank/DDBJ whole genome shotgun (WGS) entry which is preliminary data.</text>
</comment>
<organism evidence="3 4">
    <name type="scientific">Dictyobacter kobayashii</name>
    <dbReference type="NCBI Taxonomy" id="2014872"/>
    <lineage>
        <taxon>Bacteria</taxon>
        <taxon>Bacillati</taxon>
        <taxon>Chloroflexota</taxon>
        <taxon>Ktedonobacteria</taxon>
        <taxon>Ktedonobacterales</taxon>
        <taxon>Dictyobacteraceae</taxon>
        <taxon>Dictyobacter</taxon>
    </lineage>
</organism>
<dbReference type="InterPro" id="IPR004176">
    <property type="entry name" value="Clp_R_N"/>
</dbReference>
<feature type="domain" description="Clp R" evidence="2">
    <location>
        <begin position="313"/>
        <end position="565"/>
    </location>
</feature>
<evidence type="ECO:0000259" key="2">
    <source>
        <dbReference type="PROSITE" id="PS51903"/>
    </source>
</evidence>
<dbReference type="EMBL" id="BIFS01000001">
    <property type="protein sequence ID" value="GCE21389.1"/>
    <property type="molecule type" value="Genomic_DNA"/>
</dbReference>
<dbReference type="PROSITE" id="PS51903">
    <property type="entry name" value="CLP_R"/>
    <property type="match status" value="2"/>
</dbReference>
<keyword evidence="1" id="KW-0677">Repeat</keyword>
<dbReference type="InterPro" id="IPR036628">
    <property type="entry name" value="Clp_N_dom_sf"/>
</dbReference>
<proteinExistence type="predicted"/>
<evidence type="ECO:0000313" key="3">
    <source>
        <dbReference type="EMBL" id="GCE21389.1"/>
    </source>
</evidence>
<dbReference type="PANTHER" id="PTHR47016:SF5">
    <property type="entry name" value="CLP DOMAIN SUPERFAMILY PROTEIN"/>
    <property type="match status" value="1"/>
</dbReference>
<dbReference type="Gene3D" id="1.10.1780.10">
    <property type="entry name" value="Clp, N-terminal domain"/>
    <property type="match status" value="3"/>
</dbReference>
<evidence type="ECO:0000313" key="4">
    <source>
        <dbReference type="Proteomes" id="UP000287188"/>
    </source>
</evidence>
<reference evidence="4" key="1">
    <citation type="submission" date="2018-12" db="EMBL/GenBank/DDBJ databases">
        <title>Tengunoibacter tsumagoiensis gen. nov., sp. nov., Dictyobacter kobayashii sp. nov., D. alpinus sp. nov., and D. joshuensis sp. nov. and description of Dictyobacteraceae fam. nov. within the order Ktedonobacterales isolated from Tengu-no-mugimeshi.</title>
        <authorList>
            <person name="Wang C.M."/>
            <person name="Zheng Y."/>
            <person name="Sakai Y."/>
            <person name="Toyoda A."/>
            <person name="Minakuchi Y."/>
            <person name="Abe K."/>
            <person name="Yokota A."/>
            <person name="Yabe S."/>
        </authorList>
    </citation>
    <scope>NUCLEOTIDE SEQUENCE [LARGE SCALE GENOMIC DNA]</scope>
    <source>
        <strain evidence="4">Uno11</strain>
    </source>
</reference>
<feature type="domain" description="Clp R" evidence="2">
    <location>
        <begin position="7"/>
        <end position="306"/>
    </location>
</feature>
<protein>
    <recommendedName>
        <fullName evidence="2">Clp R domain-containing protein</fullName>
    </recommendedName>
</protein>
<sequence length="565" mass="61588">MNHVDLLDRYTEQAQRALALAEDEARQFQHSAVGTEHLLLGLLRVREGVVARILEEQGVTLLQVRQAVEKLKGRGPHAVQGELGLTPHAQSALKLAIAEADRRHPRTTEPMPGTKYVPLSEAQRVVQDGILPDQWAALGMTIEQVRQASAEAQQQGQQVVGLEIETGMAPYANQPASGEWHHPLIIIKTEDLLLGMLNVADCTAVQILQADGKPGLKDFRYLLFLQHVSTLQTTNQNYAQQFTRSARRAWQLAWKEARQRQDHYIGSHHLLAGLLGAGDGAAARALTEQGVSLDKLRGTIESSLGRVPKGDAVEIVLTPQLKNTIELASNQARQLNQRAISTAHLLLILLRDHDGQGVEAGLLKSLGVDLYSLQTRLLELADDTADTLSTSDNDEDTDAADIPIQIIEQGLQSRELDKTILAIYPFVAEARIVLEQARIAALQQGQQVGPEHLLLGLSYLTFQQRGPVGKRLKEAGIDFASVQTVLQQRPEQGEKGHPVVLLLSAMGRACLLLAAAEAEKQDGPGAQIKSEHLLLGLLDEPTGVIAQLLQALGTSSDTIRQTILL</sequence>
<dbReference type="OrthoDB" id="571071at2"/>
<accession>A0A402AQN5</accession>